<evidence type="ECO:0000256" key="4">
    <source>
        <dbReference type="ARBA" id="ARBA00022630"/>
    </source>
</evidence>
<proteinExistence type="inferred from homology"/>
<dbReference type="Pfam" id="PF02424">
    <property type="entry name" value="ApbE"/>
    <property type="match status" value="1"/>
</dbReference>
<evidence type="ECO:0000256" key="5">
    <source>
        <dbReference type="ARBA" id="ARBA00022679"/>
    </source>
</evidence>
<evidence type="ECO:0000256" key="2">
    <source>
        <dbReference type="ARBA" id="ARBA00011955"/>
    </source>
</evidence>
<organism evidence="13 14">
    <name type="scientific">Filifactor villosus</name>
    <dbReference type="NCBI Taxonomy" id="29374"/>
    <lineage>
        <taxon>Bacteria</taxon>
        <taxon>Bacillati</taxon>
        <taxon>Bacillota</taxon>
        <taxon>Clostridia</taxon>
        <taxon>Peptostreptococcales</taxon>
        <taxon>Filifactoraceae</taxon>
        <taxon>Filifactor</taxon>
    </lineage>
</organism>
<dbReference type="InterPro" id="IPR024932">
    <property type="entry name" value="ApbE"/>
</dbReference>
<keyword evidence="12" id="KW-0732">Signal</keyword>
<evidence type="ECO:0000313" key="13">
    <source>
        <dbReference type="EMBL" id="MFC4803858.1"/>
    </source>
</evidence>
<evidence type="ECO:0000256" key="8">
    <source>
        <dbReference type="ARBA" id="ARBA00022842"/>
    </source>
</evidence>
<dbReference type="Gene3D" id="3.10.520.10">
    <property type="entry name" value="ApbE-like domains"/>
    <property type="match status" value="1"/>
</dbReference>
<evidence type="ECO:0000313" key="14">
    <source>
        <dbReference type="Proteomes" id="UP001595916"/>
    </source>
</evidence>
<protein>
    <recommendedName>
        <fullName evidence="3 11">FAD:protein FMN transferase</fullName>
        <ecNumber evidence="2 11">2.7.1.180</ecNumber>
    </recommendedName>
    <alternativeName>
        <fullName evidence="9 11">Flavin transferase</fullName>
    </alternativeName>
</protein>
<dbReference type="EC" id="2.7.1.180" evidence="2 11"/>
<evidence type="ECO:0000256" key="11">
    <source>
        <dbReference type="PIRNR" id="PIRNR006268"/>
    </source>
</evidence>
<feature type="signal peptide" evidence="12">
    <location>
        <begin position="1"/>
        <end position="23"/>
    </location>
</feature>
<evidence type="ECO:0000256" key="12">
    <source>
        <dbReference type="RuleBase" id="RU363002"/>
    </source>
</evidence>
<keyword evidence="6 11" id="KW-0479">Metal-binding</keyword>
<gene>
    <name evidence="13" type="ORF">ACFO4R_02070</name>
</gene>
<comment type="catalytic activity">
    <reaction evidence="10 11 12">
        <text>L-threonyl-[protein] + FAD = FMN-L-threonyl-[protein] + AMP + H(+)</text>
        <dbReference type="Rhea" id="RHEA:36847"/>
        <dbReference type="Rhea" id="RHEA-COMP:11060"/>
        <dbReference type="Rhea" id="RHEA-COMP:11061"/>
        <dbReference type="ChEBI" id="CHEBI:15378"/>
        <dbReference type="ChEBI" id="CHEBI:30013"/>
        <dbReference type="ChEBI" id="CHEBI:57692"/>
        <dbReference type="ChEBI" id="CHEBI:74257"/>
        <dbReference type="ChEBI" id="CHEBI:456215"/>
        <dbReference type="EC" id="2.7.1.180"/>
    </reaction>
</comment>
<reference evidence="14" key="1">
    <citation type="journal article" date="2019" name="Int. J. Syst. Evol. Microbiol.">
        <title>The Global Catalogue of Microorganisms (GCM) 10K type strain sequencing project: providing services to taxonomists for standard genome sequencing and annotation.</title>
        <authorList>
            <consortium name="The Broad Institute Genomics Platform"/>
            <consortium name="The Broad Institute Genome Sequencing Center for Infectious Disease"/>
            <person name="Wu L."/>
            <person name="Ma J."/>
        </authorList>
    </citation>
    <scope>NUCLEOTIDE SEQUENCE [LARGE SCALE GENOMIC DNA]</scope>
    <source>
        <strain evidence="14">CCUG 46385</strain>
    </source>
</reference>
<name>A0ABV9QJ08_9FIRM</name>
<comment type="subcellular location">
    <subcellularLocation>
        <location evidence="12">Cell inner membrane</location>
        <topology evidence="12">Lipid-anchor</topology>
        <orientation evidence="12">Periplasmic side</orientation>
    </subcellularLocation>
</comment>
<dbReference type="PANTHER" id="PTHR30040">
    <property type="entry name" value="THIAMINE BIOSYNTHESIS LIPOPROTEIN APBE"/>
    <property type="match status" value="1"/>
</dbReference>
<dbReference type="EMBL" id="JBHSHL010000007">
    <property type="protein sequence ID" value="MFC4803858.1"/>
    <property type="molecule type" value="Genomic_DNA"/>
</dbReference>
<keyword evidence="7 11" id="KW-0274">FAD</keyword>
<comment type="similarity">
    <text evidence="11 12">Belongs to the ApbE family.</text>
</comment>
<sequence>MYKKTLMMIFICLTLLLSGCAKKDTPSSHSEFVMDTLCTITLYETDEARISRAFEILKEVEAEMSNTIETSEISLVNSEAGKKAVVVSEPTFRVIRTALEYSRESDGNFDVSIAPLADVWNINSEHPSVPSEDKIRNALSKISWSDIKLDESSSSVFLKREGMKLDLGGIAKGYAADAVADYFIEEGVKRALINLGGNVFVHGAKEDSSPWNIGIQDPTTSQERAIATVKVNEGTAVVTSGIYQRYFEQEGKVYHHILSPKDGRPVDNELVSVTIIAKSSMEADALSTTMFTLGLEKGLAYINASKKAEAVFIKKDGSVYLSENLKSVFELTSPEFRLANP</sequence>
<evidence type="ECO:0000256" key="3">
    <source>
        <dbReference type="ARBA" id="ARBA00016337"/>
    </source>
</evidence>
<evidence type="ECO:0000256" key="6">
    <source>
        <dbReference type="ARBA" id="ARBA00022723"/>
    </source>
</evidence>
<dbReference type="GO" id="GO:0016740">
    <property type="term" value="F:transferase activity"/>
    <property type="evidence" value="ECO:0007669"/>
    <property type="project" value="UniProtKB-KW"/>
</dbReference>
<keyword evidence="14" id="KW-1185">Reference proteome</keyword>
<keyword evidence="4 11" id="KW-0285">Flavoprotein</keyword>
<keyword evidence="12" id="KW-0449">Lipoprotein</keyword>
<evidence type="ECO:0000256" key="1">
    <source>
        <dbReference type="ARBA" id="ARBA00001946"/>
    </source>
</evidence>
<dbReference type="Proteomes" id="UP001595916">
    <property type="component" value="Unassembled WGS sequence"/>
</dbReference>
<dbReference type="PROSITE" id="PS51257">
    <property type="entry name" value="PROKAR_LIPOPROTEIN"/>
    <property type="match status" value="1"/>
</dbReference>
<keyword evidence="12" id="KW-1003">Cell membrane</keyword>
<evidence type="ECO:0000256" key="7">
    <source>
        <dbReference type="ARBA" id="ARBA00022827"/>
    </source>
</evidence>
<evidence type="ECO:0000256" key="10">
    <source>
        <dbReference type="ARBA" id="ARBA00048540"/>
    </source>
</evidence>
<keyword evidence="12" id="KW-0997">Cell inner membrane</keyword>
<accession>A0ABV9QJ08</accession>
<dbReference type="PIRSF" id="PIRSF006268">
    <property type="entry name" value="ApbE"/>
    <property type="match status" value="1"/>
</dbReference>
<dbReference type="InterPro" id="IPR003374">
    <property type="entry name" value="ApbE-like_sf"/>
</dbReference>
<feature type="chain" id="PRO_5045006103" description="FAD:protein FMN transferase" evidence="12">
    <location>
        <begin position="24"/>
        <end position="341"/>
    </location>
</feature>
<keyword evidence="5 11" id="KW-0808">Transferase</keyword>
<comment type="caution">
    <text evidence="13">The sequence shown here is derived from an EMBL/GenBank/DDBJ whole genome shotgun (WGS) entry which is preliminary data.</text>
</comment>
<comment type="cofactor">
    <cofactor evidence="1 12">
        <name>Mg(2+)</name>
        <dbReference type="ChEBI" id="CHEBI:18420"/>
    </cofactor>
</comment>
<dbReference type="RefSeq" id="WP_379787324.1">
    <property type="nucleotide sequence ID" value="NZ_JBHSHL010000007.1"/>
</dbReference>
<dbReference type="SUPFAM" id="SSF143631">
    <property type="entry name" value="ApbE-like"/>
    <property type="match status" value="1"/>
</dbReference>
<keyword evidence="12" id="KW-0472">Membrane</keyword>
<comment type="function">
    <text evidence="12">Flavin transferase that catalyzes the transfer of the FMN moiety of FAD and its covalent binding to the hydroxyl group of a threonine residue in a target flavoprotein.</text>
</comment>
<evidence type="ECO:0000256" key="9">
    <source>
        <dbReference type="ARBA" id="ARBA00031306"/>
    </source>
</evidence>
<keyword evidence="8 11" id="KW-0460">Magnesium</keyword>
<dbReference type="PANTHER" id="PTHR30040:SF2">
    <property type="entry name" value="FAD:PROTEIN FMN TRANSFERASE"/>
    <property type="match status" value="1"/>
</dbReference>